<keyword evidence="1" id="KW-1133">Transmembrane helix</keyword>
<sequence>MSFLTILVALIINHYWQRERQLQVDSWFETWLRWLLQRQSSIPSVMRDWRGTLPLLVVLLPLVPLACLLWLAQGVLFGLLTLGLHVIVVVYCFSRVNQPALIEQYLALWRARDYEAAYLHVEQAVPDVFDASLQDYALMHRQFTRYIQLAAFRQLFAVLVFYALLGPIGALAYWLLVTLYRRAQSLDTREEAEFVDRLLAVAEWVPARLLALAYALAGDFAATFNEIKRFGLGELQAVSNIDMLEACSAAGAGVTELAADTTDFSQRAALSLEALRDLLLRTQVVWIMGLALAALVV</sequence>
<dbReference type="PANTHER" id="PTHR38684">
    <property type="entry name" value="PROTEIN AMPE"/>
    <property type="match status" value="1"/>
</dbReference>
<organism evidence="2 3">
    <name type="scientific">Pseudohongiella spirulinae</name>
    <dbReference type="NCBI Taxonomy" id="1249552"/>
    <lineage>
        <taxon>Bacteria</taxon>
        <taxon>Pseudomonadati</taxon>
        <taxon>Pseudomonadota</taxon>
        <taxon>Gammaproteobacteria</taxon>
        <taxon>Pseudomonadales</taxon>
        <taxon>Pseudohongiellaceae</taxon>
        <taxon>Pseudohongiella</taxon>
    </lineage>
</organism>
<dbReference type="AlphaFoldDB" id="A0A0S2KFN0"/>
<dbReference type="PANTHER" id="PTHR38684:SF1">
    <property type="entry name" value="PROTEIN AMPE"/>
    <property type="match status" value="1"/>
</dbReference>
<reference evidence="2 3" key="1">
    <citation type="submission" date="2015-11" db="EMBL/GenBank/DDBJ databases">
        <authorList>
            <person name="Zhang Y."/>
            <person name="Guo Z."/>
        </authorList>
    </citation>
    <scope>NUCLEOTIDE SEQUENCE [LARGE SCALE GENOMIC DNA]</scope>
    <source>
        <strain evidence="2 3">KCTC 32221</strain>
    </source>
</reference>
<evidence type="ECO:0000313" key="3">
    <source>
        <dbReference type="Proteomes" id="UP000065641"/>
    </source>
</evidence>
<dbReference type="EMBL" id="CP013189">
    <property type="protein sequence ID" value="ALO46910.1"/>
    <property type="molecule type" value="Genomic_DNA"/>
</dbReference>
<name>A0A0S2KFN0_9GAMM</name>
<proteinExistence type="predicted"/>
<dbReference type="GO" id="GO:0046677">
    <property type="term" value="P:response to antibiotic"/>
    <property type="evidence" value="ECO:0007669"/>
    <property type="project" value="TreeGrafter"/>
</dbReference>
<dbReference type="Proteomes" id="UP000065641">
    <property type="component" value="Chromosome"/>
</dbReference>
<feature type="transmembrane region" description="Helical" evidence="1">
    <location>
        <begin position="77"/>
        <end position="94"/>
    </location>
</feature>
<feature type="transmembrane region" description="Helical" evidence="1">
    <location>
        <begin position="155"/>
        <end position="176"/>
    </location>
</feature>
<keyword evidence="1" id="KW-0812">Transmembrane</keyword>
<dbReference type="STRING" id="1249552.PS2015_2275"/>
<dbReference type="InterPro" id="IPR031347">
    <property type="entry name" value="AmpE"/>
</dbReference>
<protein>
    <recommendedName>
        <fullName evidence="4">AmpE protein</fullName>
    </recommendedName>
</protein>
<accession>A0A0S2KFN0</accession>
<dbReference type="Pfam" id="PF17113">
    <property type="entry name" value="AmpE"/>
    <property type="match status" value="1"/>
</dbReference>
<keyword evidence="1" id="KW-0472">Membrane</keyword>
<dbReference type="InterPro" id="IPR052966">
    <property type="entry name" value="Beta-lactamase_Reg"/>
</dbReference>
<dbReference type="RefSeq" id="WP_058022358.1">
    <property type="nucleotide sequence ID" value="NZ_CP013189.1"/>
</dbReference>
<evidence type="ECO:0000256" key="1">
    <source>
        <dbReference type="SAM" id="Phobius"/>
    </source>
</evidence>
<evidence type="ECO:0008006" key="4">
    <source>
        <dbReference type="Google" id="ProtNLM"/>
    </source>
</evidence>
<keyword evidence="3" id="KW-1185">Reference proteome</keyword>
<dbReference type="GO" id="GO:0005886">
    <property type="term" value="C:plasma membrane"/>
    <property type="evidence" value="ECO:0007669"/>
    <property type="project" value="TreeGrafter"/>
</dbReference>
<dbReference type="OrthoDB" id="9811967at2"/>
<dbReference type="KEGG" id="pspi:PS2015_2275"/>
<gene>
    <name evidence="2" type="ORF">PS2015_2275</name>
</gene>
<evidence type="ECO:0000313" key="2">
    <source>
        <dbReference type="EMBL" id="ALO46910.1"/>
    </source>
</evidence>